<dbReference type="GO" id="GO:0004474">
    <property type="term" value="F:malate synthase activity"/>
    <property type="evidence" value="ECO:0007669"/>
    <property type="project" value="UniProtKB-EC"/>
</dbReference>
<keyword evidence="3" id="KW-0329">Glyoxylate bypass</keyword>
<gene>
    <name evidence="10" type="primary">aceB</name>
    <name evidence="10" type="ORF">WPS_14670</name>
</gene>
<dbReference type="InterPro" id="IPR048355">
    <property type="entry name" value="MS_C"/>
</dbReference>
<dbReference type="InterPro" id="IPR046363">
    <property type="entry name" value="MS_N_TIM-barrel_dom"/>
</dbReference>
<evidence type="ECO:0000313" key="10">
    <source>
        <dbReference type="EMBL" id="BDE06191.1"/>
    </source>
</evidence>
<dbReference type="GO" id="GO:0006099">
    <property type="term" value="P:tricarboxylic acid cycle"/>
    <property type="evidence" value="ECO:0007669"/>
    <property type="project" value="UniProtKB-KW"/>
</dbReference>
<dbReference type="AlphaFoldDB" id="A0AAN2C9M9"/>
<dbReference type="GO" id="GO:0005737">
    <property type="term" value="C:cytoplasm"/>
    <property type="evidence" value="ECO:0007669"/>
    <property type="project" value="TreeGrafter"/>
</dbReference>
<keyword evidence="4" id="KW-0816">Tricarboxylic acid cycle</keyword>
<dbReference type="EMBL" id="AP025523">
    <property type="protein sequence ID" value="BDE06191.1"/>
    <property type="molecule type" value="Genomic_DNA"/>
</dbReference>
<evidence type="ECO:0000259" key="8">
    <source>
        <dbReference type="Pfam" id="PF01274"/>
    </source>
</evidence>
<evidence type="ECO:0000256" key="5">
    <source>
        <dbReference type="ARBA" id="ARBA00022679"/>
    </source>
</evidence>
<evidence type="ECO:0000259" key="9">
    <source>
        <dbReference type="Pfam" id="PF20659"/>
    </source>
</evidence>
<dbReference type="Gene3D" id="3.20.20.360">
    <property type="entry name" value="Malate synthase, domain 3"/>
    <property type="match status" value="1"/>
</dbReference>
<dbReference type="InterPro" id="IPR001465">
    <property type="entry name" value="Malate_synthase_TIM"/>
</dbReference>
<dbReference type="Pfam" id="PF20659">
    <property type="entry name" value="MS_C"/>
    <property type="match status" value="1"/>
</dbReference>
<dbReference type="InterPro" id="IPR011076">
    <property type="entry name" value="Malate_synth_sf"/>
</dbReference>
<comment type="catalytic activity">
    <reaction evidence="6">
        <text>glyoxylate + acetyl-CoA + H2O = (S)-malate + CoA + H(+)</text>
        <dbReference type="Rhea" id="RHEA:18181"/>
        <dbReference type="ChEBI" id="CHEBI:15377"/>
        <dbReference type="ChEBI" id="CHEBI:15378"/>
        <dbReference type="ChEBI" id="CHEBI:15589"/>
        <dbReference type="ChEBI" id="CHEBI:36655"/>
        <dbReference type="ChEBI" id="CHEBI:57287"/>
        <dbReference type="ChEBI" id="CHEBI:57288"/>
        <dbReference type="EC" id="2.3.3.9"/>
    </reaction>
</comment>
<dbReference type="PANTHER" id="PTHR42902">
    <property type="entry name" value="MALATE SYNTHASE"/>
    <property type="match status" value="1"/>
</dbReference>
<keyword evidence="11" id="KW-1185">Reference proteome</keyword>
<dbReference type="Pfam" id="PF01274">
    <property type="entry name" value="MS_TIM-barrel"/>
    <property type="match status" value="1"/>
</dbReference>
<keyword evidence="5" id="KW-0808">Transferase</keyword>
<organism evidence="10 11">
    <name type="scientific">Vulcanimicrobium alpinum</name>
    <dbReference type="NCBI Taxonomy" id="3016050"/>
    <lineage>
        <taxon>Bacteria</taxon>
        <taxon>Bacillati</taxon>
        <taxon>Vulcanimicrobiota</taxon>
        <taxon>Vulcanimicrobiia</taxon>
        <taxon>Vulcanimicrobiales</taxon>
        <taxon>Vulcanimicrobiaceae</taxon>
        <taxon>Vulcanimicrobium</taxon>
    </lineage>
</organism>
<dbReference type="InterPro" id="IPR006252">
    <property type="entry name" value="Malate_synthA"/>
</dbReference>
<evidence type="ECO:0000256" key="6">
    <source>
        <dbReference type="ARBA" id="ARBA00047918"/>
    </source>
</evidence>
<feature type="domain" description="Malate synthase TIM barrel" evidence="8">
    <location>
        <begin position="167"/>
        <end position="381"/>
    </location>
</feature>
<evidence type="ECO:0000256" key="2">
    <source>
        <dbReference type="ARBA" id="ARBA00012636"/>
    </source>
</evidence>
<protein>
    <recommendedName>
        <fullName evidence="2">malate synthase</fullName>
        <ecNumber evidence="2">2.3.3.9</ecNumber>
    </recommendedName>
</protein>
<dbReference type="SUPFAM" id="SSF51645">
    <property type="entry name" value="Malate synthase G"/>
    <property type="match status" value="1"/>
</dbReference>
<evidence type="ECO:0000313" key="11">
    <source>
        <dbReference type="Proteomes" id="UP001317532"/>
    </source>
</evidence>
<accession>A0AAN2C9M9</accession>
<evidence type="ECO:0000256" key="7">
    <source>
        <dbReference type="PIRSR" id="PIRSR601465-50"/>
    </source>
</evidence>
<dbReference type="InterPro" id="IPR044856">
    <property type="entry name" value="Malate_synth_C_sf"/>
</dbReference>
<reference evidence="10 11" key="1">
    <citation type="journal article" date="2022" name="ISME Commun">
        <title>Vulcanimicrobium alpinus gen. nov. sp. nov., the first cultivated representative of the candidate phylum 'Eremiobacterota', is a metabolically versatile aerobic anoxygenic phototroph.</title>
        <authorList>
            <person name="Yabe S."/>
            <person name="Muto K."/>
            <person name="Abe K."/>
            <person name="Yokota A."/>
            <person name="Staudigel H."/>
            <person name="Tebo B.M."/>
        </authorList>
    </citation>
    <scope>NUCLEOTIDE SEQUENCE [LARGE SCALE GENOMIC DNA]</scope>
    <source>
        <strain evidence="10 11">WC8-2</strain>
    </source>
</reference>
<evidence type="ECO:0000256" key="4">
    <source>
        <dbReference type="ARBA" id="ARBA00022532"/>
    </source>
</evidence>
<dbReference type="Proteomes" id="UP001317532">
    <property type="component" value="Chromosome"/>
</dbReference>
<sequence>MQTQTGSVGTAHIPAMSTAPAGFSIERDLPAGFADFYRPLHEAFTPRQQAALAKRHAVLAASQNGQRPEYLLPSEAQGDWRIALPAWVADQRNQMTGPADDHELGVKMLNSGAPGVMVDLEDSMANAFDHTLRGIDNVIAMYYRELTYVDQKRGGVTVPITPSSTVLWTRVRGLHLSQAGIYDEPTSASLFDLALLAYKLDFTRLAHPLAIYIPKTESADEALWWRDVFQAVAKAKGLGDPYAIKAMALVEAHPFAYQIEEFAYNLREHLLGLNLGRWDYMASLIHYNLLDPGWVLPDRNTIPHDVAFFQNLRERIPEVCHRHGLLAIGGMTALFPDRTNPELNARALAVLEKDKKNESDALFDGAWTGHPDQNAIAVAQFPVPNQGFARKPGANATPDLRPSIAGVGERTEAGTRAAVRTVIRYRHGYLNGLGASLLDGYMEDLATDRIYRLMIAQRIRHGMHGAAEVTRFFDEELAKLLGEPAARDPLQTERFREARAQSEAMITNGFHDPI</sequence>
<proteinExistence type="inferred from homology"/>
<dbReference type="EC" id="2.3.3.9" evidence="2"/>
<evidence type="ECO:0000256" key="3">
    <source>
        <dbReference type="ARBA" id="ARBA00022435"/>
    </source>
</evidence>
<dbReference type="RefSeq" id="WP_317997170.1">
    <property type="nucleotide sequence ID" value="NZ_AP025523.1"/>
</dbReference>
<evidence type="ECO:0000256" key="1">
    <source>
        <dbReference type="ARBA" id="ARBA00006394"/>
    </source>
</evidence>
<name>A0AAN2C9M9_UNVUL</name>
<feature type="active site" description="Proton acceptor" evidence="7">
    <location>
        <position position="170"/>
    </location>
</feature>
<dbReference type="Gene3D" id="1.20.1220.12">
    <property type="entry name" value="Malate synthase, domain III"/>
    <property type="match status" value="1"/>
</dbReference>
<dbReference type="GO" id="GO:0006097">
    <property type="term" value="P:glyoxylate cycle"/>
    <property type="evidence" value="ECO:0007669"/>
    <property type="project" value="UniProtKB-KW"/>
</dbReference>
<dbReference type="KEGG" id="vab:WPS_14670"/>
<comment type="similarity">
    <text evidence="1">Belongs to the malate synthase family.</text>
</comment>
<feature type="active site" description="Proton donor" evidence="7">
    <location>
        <position position="444"/>
    </location>
</feature>
<dbReference type="PANTHER" id="PTHR42902:SF1">
    <property type="entry name" value="MALATE SYNTHASE 1-RELATED"/>
    <property type="match status" value="1"/>
</dbReference>
<feature type="domain" description="Malate synthase C-terminal" evidence="9">
    <location>
        <begin position="409"/>
        <end position="500"/>
    </location>
</feature>